<feature type="transmembrane region" description="Helical" evidence="2">
    <location>
        <begin position="410"/>
        <end position="429"/>
    </location>
</feature>
<name>A0ABN2XW12_9ACTN</name>
<feature type="compositionally biased region" description="Basic residues" evidence="1">
    <location>
        <begin position="1375"/>
        <end position="1387"/>
    </location>
</feature>
<evidence type="ECO:0000259" key="3">
    <source>
        <dbReference type="Pfam" id="PF11847"/>
    </source>
</evidence>
<feature type="transmembrane region" description="Helical" evidence="2">
    <location>
        <begin position="21"/>
        <end position="37"/>
    </location>
</feature>
<feature type="transmembrane region" description="Helical" evidence="2">
    <location>
        <begin position="146"/>
        <end position="167"/>
    </location>
</feature>
<dbReference type="Proteomes" id="UP001500575">
    <property type="component" value="Unassembled WGS sequence"/>
</dbReference>
<keyword evidence="2" id="KW-1133">Transmembrane helix</keyword>
<feature type="transmembrane region" description="Helical" evidence="2">
    <location>
        <begin position="1347"/>
        <end position="1368"/>
    </location>
</feature>
<organism evidence="5 6">
    <name type="scientific">Nocardioides bigeumensis</name>
    <dbReference type="NCBI Taxonomy" id="433657"/>
    <lineage>
        <taxon>Bacteria</taxon>
        <taxon>Bacillati</taxon>
        <taxon>Actinomycetota</taxon>
        <taxon>Actinomycetes</taxon>
        <taxon>Propionibacteriales</taxon>
        <taxon>Nocardioidaceae</taxon>
        <taxon>Nocardioides</taxon>
    </lineage>
</organism>
<feature type="transmembrane region" description="Helical" evidence="2">
    <location>
        <begin position="1276"/>
        <end position="1307"/>
    </location>
</feature>
<keyword evidence="2" id="KW-0812">Transmembrane</keyword>
<feature type="transmembrane region" description="Helical" evidence="2">
    <location>
        <begin position="372"/>
        <end position="389"/>
    </location>
</feature>
<accession>A0ABN2XW12</accession>
<dbReference type="InterPro" id="IPR021798">
    <property type="entry name" value="AftD_N"/>
</dbReference>
<comment type="caution">
    <text evidence="5">The sequence shown here is derived from an EMBL/GenBank/DDBJ whole genome shotgun (WGS) entry which is preliminary data.</text>
</comment>
<feature type="compositionally biased region" description="Low complexity" evidence="1">
    <location>
        <begin position="1364"/>
        <end position="1374"/>
    </location>
</feature>
<reference evidence="5 6" key="1">
    <citation type="journal article" date="2019" name="Int. J. Syst. Evol. Microbiol.">
        <title>The Global Catalogue of Microorganisms (GCM) 10K type strain sequencing project: providing services to taxonomists for standard genome sequencing and annotation.</title>
        <authorList>
            <consortium name="The Broad Institute Genomics Platform"/>
            <consortium name="The Broad Institute Genome Sequencing Center for Infectious Disease"/>
            <person name="Wu L."/>
            <person name="Ma J."/>
        </authorList>
    </citation>
    <scope>NUCLEOTIDE SEQUENCE [LARGE SCALE GENOMIC DNA]</scope>
    <source>
        <strain evidence="5 6">JCM 16021</strain>
    </source>
</reference>
<feature type="transmembrane region" description="Helical" evidence="2">
    <location>
        <begin position="105"/>
        <end position="125"/>
    </location>
</feature>
<dbReference type="Pfam" id="PF11847">
    <property type="entry name" value="GT-C_AftD"/>
    <property type="match status" value="1"/>
</dbReference>
<evidence type="ECO:0000313" key="6">
    <source>
        <dbReference type="Proteomes" id="UP001500575"/>
    </source>
</evidence>
<dbReference type="InterPro" id="IPR008979">
    <property type="entry name" value="Galactose-bd-like_sf"/>
</dbReference>
<protein>
    <submittedName>
        <fullName evidence="5">Alpha-(1-&gt;3)-arabinofuranosyltransferase</fullName>
    </submittedName>
</protein>
<dbReference type="SUPFAM" id="SSF49785">
    <property type="entry name" value="Galactose-binding domain-like"/>
    <property type="match status" value="1"/>
</dbReference>
<proteinExistence type="predicted"/>
<keyword evidence="6" id="KW-1185">Reference proteome</keyword>
<feature type="domain" description="Alpha-(1-&gt;3)-arabinofuranosyltransferase N-terminal GT-C" evidence="3">
    <location>
        <begin position="32"/>
        <end position="691"/>
    </location>
</feature>
<sequence>MSDPSGPAEGPIEGARTRFRVRLAAGCLLLGGLAFVQDPGSMVADTKFDLAVDPGAFLARALHLWDPQGALGQLQNQAYGYLWPMGPFFWIGDLLDAQGWVVQRLWLATVLSVAFVGTALLARALGVRSDLACLVAGAAYALSPRMLSTLGPISIEAWPSALAPWVLLPLVLGSERGSPRRAAGLSALAIAMVGGVNAAATFAVIPLGALWLLTRRGGPRRRRLLFWWPVLTLLGTLWWLVPLFVMGGYSPPFLDFIESSTNTTFPTTPFDVLRGTSNWTAYVDGTQRAGNDLLRQSVLVVNSGVLLLLGLAGLMAARTRERAFLALGVGLGLVLVGMGHVGSTAGWGSGDLRSLLDGVLSPLRNVHKFDPVVRLPLALGLAWTVEHLLRDRAARGEDGAMPSLSTRSNALVLVGAAVVAVLGAALPAVNARIPPAGAVQTVPGYWRETAAWLEREDATALLVPGSSFAQYVWGAPRDEPLQFLYAGRWAVRNAVPLTPPGNIRTLDALETRWAEGRGSRGLTGALRRAGVTHLVLRNDLQRSIDVPDPVLVHQAIAQTPGLARVATFGPDVGGGASLEPDEDFGRIVVNDGWQDDYPAVEVYALDASTPAVRVAGEPPVVVGGPEDLPDLVDLGVLDDQPTELAVDAGTWDPNREVVLTDGLRDVERHFGRVHDGTSSTLAPEDPRRMPNRWADYLDPGSARWTTKARHEGAAAVEASSSMSDANALPSVQPGRLPYAAVDDDPATAWWSNRVSEPAWWRLTFDEPVDLDQVTVTAGPESRENVRLRTVHGVSDTATLEPGSSRTFSLEADLGGDVGWLQVEDGSGAAVSSLALAEVDVPGVSVRRTLVLPQLPAGSPVPGTIVLRALTDARTGCVDVDAAVRCAAGRAVASEEPAGFRRAVTLPGTAAYDPELTVRPRPGVALDELIQRDRLAGATASSTGPPDPRASALAAVDGDLGTTWTAADSDLRPTLSLRWVGQRRVSGLTMQVAEDSPARLPRTVRVRWPEGSVRVEVDDGRVRLPTPVVTDQLTVVVKEAEPATSLDFDSVASFLPVGIGELRVIGVPAFPIQIDPERRELPCGSGPTIQAGGRSVSTAVTASMADLYAGATLPARVCSFSGLVLGPRENLVDVRASAQFAPVALVLSARGSRLPDGHVIAGGADLGDPVSRTLIPEGGAGSGDAVVWVAENANTGWEARQDRLLEPVVVDGWQQGWRLDGSSTAVRATFGPDDLYRAGLGVGAVTFGLLVLLVVARPRRRWAPHPVLSSARLRWPVAVVLAGGVGGLVVGTTGALVAVGAGVASAVAARWAPEVAPWVLASTLVPAVAAYAARPWGSGDGWAGALDWPHYLVVAVVACVIGASSSAGARPGGSRRWAKRMAGRSTSR</sequence>
<dbReference type="InterPro" id="IPR056997">
    <property type="entry name" value="CBM_AftD"/>
</dbReference>
<feature type="transmembrane region" description="Helical" evidence="2">
    <location>
        <begin position="298"/>
        <end position="317"/>
    </location>
</feature>
<feature type="domain" description="Arabinofuranosyltransferase D third carbohydrate binding module" evidence="4">
    <location>
        <begin position="942"/>
        <end position="1070"/>
    </location>
</feature>
<feature type="transmembrane region" description="Helical" evidence="2">
    <location>
        <begin position="225"/>
        <end position="245"/>
    </location>
</feature>
<evidence type="ECO:0000256" key="1">
    <source>
        <dbReference type="SAM" id="MobiDB-lite"/>
    </source>
</evidence>
<dbReference type="Pfam" id="PF24607">
    <property type="entry name" value="CBM_AftD"/>
    <property type="match status" value="1"/>
</dbReference>
<feature type="transmembrane region" description="Helical" evidence="2">
    <location>
        <begin position="1234"/>
        <end position="1255"/>
    </location>
</feature>
<evidence type="ECO:0000256" key="2">
    <source>
        <dbReference type="SAM" id="Phobius"/>
    </source>
</evidence>
<gene>
    <name evidence="5" type="ORF">GCM10009843_08930</name>
</gene>
<dbReference type="Gene3D" id="2.60.120.260">
    <property type="entry name" value="Galactose-binding domain-like"/>
    <property type="match status" value="1"/>
</dbReference>
<dbReference type="RefSeq" id="WP_344302430.1">
    <property type="nucleotide sequence ID" value="NZ_BAAAQQ010000002.1"/>
</dbReference>
<feature type="transmembrane region" description="Helical" evidence="2">
    <location>
        <begin position="324"/>
        <end position="347"/>
    </location>
</feature>
<evidence type="ECO:0000313" key="5">
    <source>
        <dbReference type="EMBL" id="GAA2117695.1"/>
    </source>
</evidence>
<feature type="region of interest" description="Disordered" evidence="1">
    <location>
        <begin position="1364"/>
        <end position="1387"/>
    </location>
</feature>
<feature type="transmembrane region" description="Helical" evidence="2">
    <location>
        <begin position="187"/>
        <end position="213"/>
    </location>
</feature>
<dbReference type="EMBL" id="BAAAQQ010000002">
    <property type="protein sequence ID" value="GAA2117695.1"/>
    <property type="molecule type" value="Genomic_DNA"/>
</dbReference>
<keyword evidence="2" id="KW-0472">Membrane</keyword>
<evidence type="ECO:0000259" key="4">
    <source>
        <dbReference type="Pfam" id="PF24607"/>
    </source>
</evidence>